<evidence type="ECO:0000313" key="2">
    <source>
        <dbReference type="Proteomes" id="UP000003980"/>
    </source>
</evidence>
<keyword evidence="2" id="KW-1185">Reference proteome</keyword>
<accession>H2C7T7</accession>
<dbReference type="STRING" id="671065.MetMK1DRAFT_00026360"/>
<evidence type="ECO:0000313" key="1">
    <source>
        <dbReference type="EMBL" id="EHP68213.1"/>
    </source>
</evidence>
<dbReference type="eggNOG" id="arCOG08402">
    <property type="taxonomic scope" value="Archaea"/>
</dbReference>
<proteinExistence type="predicted"/>
<dbReference type="HOGENOM" id="CLU_207589_0_0_2"/>
<dbReference type="Proteomes" id="UP000003980">
    <property type="component" value="Unassembled WGS sequence"/>
</dbReference>
<dbReference type="RefSeq" id="WP_009074408.1">
    <property type="nucleotide sequence ID" value="NZ_JH597770.1"/>
</dbReference>
<protein>
    <submittedName>
        <fullName evidence="1">Uncharacterized protein</fullName>
    </submittedName>
</protein>
<reference evidence="1 2" key="1">
    <citation type="submission" date="2012-01" db="EMBL/GenBank/DDBJ databases">
        <title>Improved High-Quality Draft sequence of Metallosphaera yellowstonensis MK1.</title>
        <authorList>
            <consortium name="US DOE Joint Genome Institute"/>
            <person name="Lucas S."/>
            <person name="Han J."/>
            <person name="Cheng J.-F."/>
            <person name="Goodwin L."/>
            <person name="Pitluck S."/>
            <person name="Peters L."/>
            <person name="Teshima H."/>
            <person name="Detter J.C."/>
            <person name="Han C."/>
            <person name="Tapia R."/>
            <person name="Land M."/>
            <person name="Hauser L."/>
            <person name="Kyrpides N."/>
            <person name="Kozubal M."/>
            <person name="Macur R.E."/>
            <person name="Jay Z."/>
            <person name="Inskeep W."/>
            <person name="Woyke T."/>
        </authorList>
    </citation>
    <scope>NUCLEOTIDE SEQUENCE [LARGE SCALE GENOMIC DNA]</scope>
    <source>
        <strain evidence="1 2">MK1</strain>
    </source>
</reference>
<dbReference type="EMBL" id="JH597770">
    <property type="protein sequence ID" value="EHP68213.1"/>
    <property type="molecule type" value="Genomic_DNA"/>
</dbReference>
<name>H2C7T7_9CREN</name>
<dbReference type="AlphaFoldDB" id="H2C7T7"/>
<gene>
    <name evidence="1" type="ORF">MetMK1DRAFT_00026360</name>
</gene>
<organism evidence="1 2">
    <name type="scientific">Metallosphaera yellowstonensis MK1</name>
    <dbReference type="NCBI Taxonomy" id="671065"/>
    <lineage>
        <taxon>Archaea</taxon>
        <taxon>Thermoproteota</taxon>
        <taxon>Thermoprotei</taxon>
        <taxon>Sulfolobales</taxon>
        <taxon>Sulfolobaceae</taxon>
        <taxon>Metallosphaera</taxon>
    </lineage>
</organism>
<sequence length="74" mass="8115">MCLHSITEVVFIDDPLTDDGHCSRGLGSDKGVDGRVLKFPSTSPNELRVTLYDPLRGVPVVELEVIKEGKLRHG</sequence>